<dbReference type="InterPro" id="IPR009080">
    <property type="entry name" value="tRNAsynth_Ia_anticodon-bd"/>
</dbReference>
<evidence type="ECO:0000313" key="16">
    <source>
        <dbReference type="EMBL" id="NUB46122.1"/>
    </source>
</evidence>
<evidence type="ECO:0000256" key="7">
    <source>
        <dbReference type="ARBA" id="ARBA00022840"/>
    </source>
</evidence>
<comment type="subcellular location">
    <subcellularLocation>
        <location evidence="12">Cytoplasm</location>
    </subcellularLocation>
</comment>
<comment type="domain">
    <text evidence="12">IleRS has two distinct active sites: one for aminoacylation and one for editing. The misactivated valine is translocated from the active site to the editing site, which sterically excludes the correctly activated isoleucine. The single editing site contains two valyl binding pockets, one specific for each substrate (Val-AMP or Val-tRNA(Ile)).</text>
</comment>
<dbReference type="SUPFAM" id="SSF50677">
    <property type="entry name" value="ValRS/IleRS/LeuRS editing domain"/>
    <property type="match status" value="1"/>
</dbReference>
<feature type="binding site" evidence="12">
    <location>
        <position position="983"/>
    </location>
    <ligand>
        <name>Zn(2+)</name>
        <dbReference type="ChEBI" id="CHEBI:29105"/>
    </ligand>
</feature>
<keyword evidence="7 12" id="KW-0067">ATP-binding</keyword>
<dbReference type="GO" id="GO:0000049">
    <property type="term" value="F:tRNA binding"/>
    <property type="evidence" value="ECO:0007669"/>
    <property type="project" value="InterPro"/>
</dbReference>
<dbReference type="NCBIfam" id="TIGR00392">
    <property type="entry name" value="ileS"/>
    <property type="match status" value="1"/>
</dbReference>
<evidence type="ECO:0000313" key="17">
    <source>
        <dbReference type="Proteomes" id="UP000484076"/>
    </source>
</evidence>
<dbReference type="InterPro" id="IPR009008">
    <property type="entry name" value="Val/Leu/Ile-tRNA-synth_edit"/>
</dbReference>
<dbReference type="PRINTS" id="PR00984">
    <property type="entry name" value="TRNASYNTHILE"/>
</dbReference>
<evidence type="ECO:0000259" key="14">
    <source>
        <dbReference type="Pfam" id="PF06827"/>
    </source>
</evidence>
<evidence type="ECO:0000256" key="3">
    <source>
        <dbReference type="ARBA" id="ARBA00022598"/>
    </source>
</evidence>
<dbReference type="InterPro" id="IPR010663">
    <property type="entry name" value="Znf_FPG/IleRS"/>
</dbReference>
<keyword evidence="5 12" id="KW-0547">Nucleotide-binding</keyword>
<dbReference type="GO" id="GO:0004822">
    <property type="term" value="F:isoleucine-tRNA ligase activity"/>
    <property type="evidence" value="ECO:0007669"/>
    <property type="project" value="UniProtKB-UniRule"/>
</dbReference>
<feature type="domain" description="Zinc finger FPG/IleRS-type" evidence="14">
    <location>
        <begin position="961"/>
        <end position="986"/>
    </location>
</feature>
<dbReference type="PROSITE" id="PS00178">
    <property type="entry name" value="AA_TRNA_LIGASE_I"/>
    <property type="match status" value="1"/>
</dbReference>
<evidence type="ECO:0000256" key="2">
    <source>
        <dbReference type="ARBA" id="ARBA00022490"/>
    </source>
</evidence>
<dbReference type="Pfam" id="PF06827">
    <property type="entry name" value="zf-FPG_IleRS"/>
    <property type="match status" value="1"/>
</dbReference>
<evidence type="ECO:0000259" key="15">
    <source>
        <dbReference type="Pfam" id="PF08264"/>
    </source>
</evidence>
<evidence type="ECO:0000256" key="6">
    <source>
        <dbReference type="ARBA" id="ARBA00022833"/>
    </source>
</evidence>
<dbReference type="EMBL" id="WHUT02000012">
    <property type="protein sequence ID" value="NUB46122.1"/>
    <property type="molecule type" value="Genomic_DNA"/>
</dbReference>
<keyword evidence="4 12" id="KW-0479">Metal-binding</keyword>
<dbReference type="InterPro" id="IPR050081">
    <property type="entry name" value="Ile-tRNA_ligase"/>
</dbReference>
<evidence type="ECO:0000256" key="10">
    <source>
        <dbReference type="ARBA" id="ARBA00025217"/>
    </source>
</evidence>
<dbReference type="InterPro" id="IPR013155">
    <property type="entry name" value="M/V/L/I-tRNA-synth_anticd-bd"/>
</dbReference>
<comment type="cofactor">
    <cofactor evidence="12">
        <name>Zn(2+)</name>
        <dbReference type="ChEBI" id="CHEBI:29105"/>
    </cofactor>
    <text evidence="12">Binds 1 zinc ion per subunit.</text>
</comment>
<comment type="subunit">
    <text evidence="12">Monomer.</text>
</comment>
<dbReference type="InterPro" id="IPR002300">
    <property type="entry name" value="aa-tRNA-synth_Ia"/>
</dbReference>
<keyword evidence="8 12" id="KW-0648">Protein biosynthesis</keyword>
<dbReference type="PANTHER" id="PTHR42765:SF1">
    <property type="entry name" value="ISOLEUCINE--TRNA LIGASE, MITOCHONDRIAL"/>
    <property type="match status" value="1"/>
</dbReference>
<dbReference type="EC" id="6.1.1.5" evidence="12"/>
<feature type="short sequence motif" description="'HIGH' region" evidence="12">
    <location>
        <begin position="68"/>
        <end position="78"/>
    </location>
</feature>
<feature type="binding site" evidence="12">
    <location>
        <position position="967"/>
    </location>
    <ligand>
        <name>Zn(2+)</name>
        <dbReference type="ChEBI" id="CHEBI:29105"/>
    </ligand>
</feature>
<dbReference type="Gene3D" id="1.10.730.20">
    <property type="match status" value="1"/>
</dbReference>
<keyword evidence="6 12" id="KW-0862">Zinc</keyword>
<comment type="function">
    <text evidence="10 12">Catalyzes the attachment of isoleucine to tRNA(Ile). As IleRS can inadvertently accommodate and process structurally similar amino acids such as valine, to avoid such errors it has two additional distinct tRNA(Ile)-dependent editing activities. One activity is designated as 'pretransfer' editing and involves the hydrolysis of activated Val-AMP. The other activity is designated 'posttransfer' editing and involves deacylation of mischarged Val-tRNA(Ile).</text>
</comment>
<comment type="similarity">
    <text evidence="1 12">Belongs to the class-I aminoacyl-tRNA synthetase family. IleS type 1 subfamily.</text>
</comment>
<gene>
    <name evidence="12" type="primary">ileS</name>
    <name evidence="16" type="ORF">GEU84_017145</name>
</gene>
<reference evidence="16" key="1">
    <citation type="submission" date="2020-05" db="EMBL/GenBank/DDBJ databases">
        <title>Fertoebacter nigrum gen. nov., sp. nov., a new member of the family Rhodobacteraceae.</title>
        <authorList>
            <person name="Szuroczki S."/>
            <person name="Abbaszade G."/>
            <person name="Buni D."/>
            <person name="Schumann P."/>
            <person name="Toth E."/>
        </authorList>
    </citation>
    <scope>NUCLEOTIDE SEQUENCE</scope>
    <source>
        <strain evidence="16">RG-N-1a</strain>
    </source>
</reference>
<feature type="domain" description="Aminoacyl-tRNA synthetase class Ia" evidence="13">
    <location>
        <begin position="39"/>
        <end position="708"/>
    </location>
</feature>
<dbReference type="GO" id="GO:0005524">
    <property type="term" value="F:ATP binding"/>
    <property type="evidence" value="ECO:0007669"/>
    <property type="project" value="UniProtKB-UniRule"/>
</dbReference>
<dbReference type="FunFam" id="3.40.50.620:FF:000042">
    <property type="entry name" value="Isoleucine--tRNA ligase"/>
    <property type="match status" value="1"/>
</dbReference>
<name>A0A8X8GZP5_9RHOB</name>
<evidence type="ECO:0000256" key="1">
    <source>
        <dbReference type="ARBA" id="ARBA00006887"/>
    </source>
</evidence>
<protein>
    <recommendedName>
        <fullName evidence="12">Isoleucine--tRNA ligase</fullName>
        <ecNumber evidence="12">6.1.1.5</ecNumber>
    </recommendedName>
    <alternativeName>
        <fullName evidence="12">Isoleucyl-tRNA synthetase</fullName>
        <shortName evidence="12">IleRS</shortName>
    </alternativeName>
</protein>
<dbReference type="GO" id="GO:0008270">
    <property type="term" value="F:zinc ion binding"/>
    <property type="evidence" value="ECO:0007669"/>
    <property type="project" value="UniProtKB-UniRule"/>
</dbReference>
<evidence type="ECO:0000256" key="12">
    <source>
        <dbReference type="HAMAP-Rule" id="MF_02002"/>
    </source>
</evidence>
<sequence>MCADTTTPETSDVDYRDTVFLPETDFPMRAALPQREPEWLARWEQIGVYDRLREKPGRRPFTLHDGPPYANGHLHIGHALNKVLKDMVVRSQQMMGKDARYVPGWDCHGLPIEWKIEEQYRAKGLNKDDVDIVAFRQECRKFAEGWIDVQREEFKRLGITGNWADPYLTMDYHAEAVIAAEFMKFVMNGSLYQGSKPVMWSPVEKTALAEAEVEYHDHTSHTVWVRFKVVQTGASGGNLDEVNARASNLSGAKVVIWTTTPWTIPQNRAVSYGPSIPYGLYEVIGRPEQSTAVIGERLVLSDALAVQVMAAAKLDDTMYRRISDVTPDELGHVTLAHPFRAIEGGMGEWDFDVPMLPGDHVTDDAGTGFVHTAPSHGDDDYQMYLKFKDDYPDFKLTYNVEPDGSYRANLPLFGGQAILTPEGKEGPANVSVIKQLAYTGALFAKGKLKHSYPHSWRSKAPLIYRNTPQWFVAIDKPLDDGLTTYGETIRKRALMSIDQLVQWTPQTGRNRLYSMIEARPDWVLSRQRAWGVPLTCFVKNGAQPTDADYVLRDAQVNARILAEFEENGADVWYVQGFKERILQGLHDPAAYTQVFDVLDVWFDSGSTHAFVLRDRKDGSEDGLADLYLEGTDQHRGWFHSSMLQACGTKGRAPYRGVLTHGFTLDEKGMKMSKSLGNTVAPEEVIKEYGADILRLWVAQSDYTIDLRIGKEILKGVADSYRRLRNTMRFLVGNLAGFTDAEKVAPQDMPELERWVLHRLAELDREVRKGYAAYDFQGVFQKLFTFATTDLSAVYFDIRKDALYCDAPGSLRRRSTRTVMDIVFHRLTTWLAPVLVFTMEDLWLARFPGADSSVHLQDMPDTPADWLDEPLAAKWAQLRQVRRVVTAALEVQRTAKVIGASLEAAPVVHVADTAILSALKSLDFAELCITSSLQLTADPAPDEAFRLPDVPGVGVVFELAEGEKCQRCWQILPDVGTHKHPHTCARCNDALG</sequence>
<feature type="binding site" evidence="12">
    <location>
        <position position="629"/>
    </location>
    <ligand>
        <name>L-isoleucyl-5'-AMP</name>
        <dbReference type="ChEBI" id="CHEBI:178002"/>
    </ligand>
</feature>
<dbReference type="InterPro" id="IPR002301">
    <property type="entry name" value="Ile-tRNA-ligase"/>
</dbReference>
<feature type="short sequence motif" description="'KMSKS' region" evidence="12">
    <location>
        <begin position="670"/>
        <end position="674"/>
    </location>
</feature>
<feature type="binding site" evidence="12">
    <location>
        <position position="986"/>
    </location>
    <ligand>
        <name>Zn(2+)</name>
        <dbReference type="ChEBI" id="CHEBI:29105"/>
    </ligand>
</feature>
<evidence type="ECO:0000256" key="9">
    <source>
        <dbReference type="ARBA" id="ARBA00023146"/>
    </source>
</evidence>
<keyword evidence="9 12" id="KW-0030">Aminoacyl-tRNA synthetase</keyword>
<evidence type="ECO:0000259" key="13">
    <source>
        <dbReference type="Pfam" id="PF00133"/>
    </source>
</evidence>
<dbReference type="HAMAP" id="MF_02002">
    <property type="entry name" value="Ile_tRNA_synth_type1"/>
    <property type="match status" value="1"/>
</dbReference>
<dbReference type="CDD" id="cd07960">
    <property type="entry name" value="Anticodon_Ia_Ile_BEm"/>
    <property type="match status" value="1"/>
</dbReference>
<evidence type="ECO:0000256" key="4">
    <source>
        <dbReference type="ARBA" id="ARBA00022723"/>
    </source>
</evidence>
<dbReference type="Pfam" id="PF00133">
    <property type="entry name" value="tRNA-synt_1"/>
    <property type="match status" value="1"/>
</dbReference>
<keyword evidence="2 12" id="KW-0963">Cytoplasm</keyword>
<dbReference type="RefSeq" id="WP_152828299.1">
    <property type="nucleotide sequence ID" value="NZ_WHUT02000012.1"/>
</dbReference>
<feature type="binding site" evidence="12">
    <location>
        <position position="964"/>
    </location>
    <ligand>
        <name>Zn(2+)</name>
        <dbReference type="ChEBI" id="CHEBI:29105"/>
    </ligand>
</feature>
<feature type="domain" description="Methionyl/Valyl/Leucyl/Isoleucyl-tRNA synthetase anticodon-binding" evidence="15">
    <location>
        <begin position="752"/>
        <end position="902"/>
    </location>
</feature>
<evidence type="ECO:0000256" key="8">
    <source>
        <dbReference type="ARBA" id="ARBA00022917"/>
    </source>
</evidence>
<comment type="catalytic activity">
    <reaction evidence="11 12">
        <text>tRNA(Ile) + L-isoleucine + ATP = L-isoleucyl-tRNA(Ile) + AMP + diphosphate</text>
        <dbReference type="Rhea" id="RHEA:11060"/>
        <dbReference type="Rhea" id="RHEA-COMP:9666"/>
        <dbReference type="Rhea" id="RHEA-COMP:9695"/>
        <dbReference type="ChEBI" id="CHEBI:30616"/>
        <dbReference type="ChEBI" id="CHEBI:33019"/>
        <dbReference type="ChEBI" id="CHEBI:58045"/>
        <dbReference type="ChEBI" id="CHEBI:78442"/>
        <dbReference type="ChEBI" id="CHEBI:78528"/>
        <dbReference type="ChEBI" id="CHEBI:456215"/>
        <dbReference type="EC" id="6.1.1.5"/>
    </reaction>
</comment>
<dbReference type="PANTHER" id="PTHR42765">
    <property type="entry name" value="SOLEUCYL-TRNA SYNTHETASE"/>
    <property type="match status" value="1"/>
</dbReference>
<dbReference type="SUPFAM" id="SSF52374">
    <property type="entry name" value="Nucleotidylyl transferase"/>
    <property type="match status" value="1"/>
</dbReference>
<dbReference type="SUPFAM" id="SSF47323">
    <property type="entry name" value="Anticodon-binding domain of a subclass of class I aminoacyl-tRNA synthetases"/>
    <property type="match status" value="1"/>
</dbReference>
<dbReference type="Pfam" id="PF08264">
    <property type="entry name" value="Anticodon_1"/>
    <property type="match status" value="1"/>
</dbReference>
<comment type="caution">
    <text evidence="16">The sequence shown here is derived from an EMBL/GenBank/DDBJ whole genome shotgun (WGS) entry which is preliminary data.</text>
</comment>
<dbReference type="Gene3D" id="3.40.50.620">
    <property type="entry name" value="HUPs"/>
    <property type="match status" value="2"/>
</dbReference>
<keyword evidence="3 12" id="KW-0436">Ligase</keyword>
<dbReference type="InterPro" id="IPR014729">
    <property type="entry name" value="Rossmann-like_a/b/a_fold"/>
</dbReference>
<accession>A0A8X8GZP5</accession>
<organism evidence="16 17">
    <name type="scientific">Fertoeibacter niger</name>
    <dbReference type="NCBI Taxonomy" id="2656921"/>
    <lineage>
        <taxon>Bacteria</taxon>
        <taxon>Pseudomonadati</taxon>
        <taxon>Pseudomonadota</taxon>
        <taxon>Alphaproteobacteria</taxon>
        <taxon>Rhodobacterales</taxon>
        <taxon>Paracoccaceae</taxon>
        <taxon>Fertoeibacter</taxon>
    </lineage>
</organism>
<dbReference type="InterPro" id="IPR023585">
    <property type="entry name" value="Ile-tRNA-ligase_type1"/>
</dbReference>
<proteinExistence type="inferred from homology"/>
<evidence type="ECO:0000256" key="5">
    <source>
        <dbReference type="ARBA" id="ARBA00022741"/>
    </source>
</evidence>
<dbReference type="Proteomes" id="UP000484076">
    <property type="component" value="Unassembled WGS sequence"/>
</dbReference>
<keyword evidence="17" id="KW-1185">Reference proteome</keyword>
<dbReference type="GO" id="GO:0006428">
    <property type="term" value="P:isoleucyl-tRNA aminoacylation"/>
    <property type="evidence" value="ECO:0007669"/>
    <property type="project" value="UniProtKB-UniRule"/>
</dbReference>
<dbReference type="Gene3D" id="3.90.740.10">
    <property type="entry name" value="Valyl/Leucyl/Isoleucyl-tRNA synthetase, editing domain"/>
    <property type="match status" value="1"/>
</dbReference>
<evidence type="ECO:0000256" key="11">
    <source>
        <dbReference type="ARBA" id="ARBA00048359"/>
    </source>
</evidence>
<dbReference type="InterPro" id="IPR033708">
    <property type="entry name" value="Anticodon_Ile_BEm"/>
</dbReference>
<dbReference type="InterPro" id="IPR001412">
    <property type="entry name" value="aa-tRNA-synth_I_CS"/>
</dbReference>
<feature type="binding site" evidence="12">
    <location>
        <position position="673"/>
    </location>
    <ligand>
        <name>ATP</name>
        <dbReference type="ChEBI" id="CHEBI:30616"/>
    </ligand>
</feature>
<dbReference type="GO" id="GO:0005829">
    <property type="term" value="C:cytosol"/>
    <property type="evidence" value="ECO:0007669"/>
    <property type="project" value="TreeGrafter"/>
</dbReference>
<dbReference type="AlphaFoldDB" id="A0A8X8GZP5"/>
<dbReference type="GO" id="GO:0002161">
    <property type="term" value="F:aminoacyl-tRNA deacylase activity"/>
    <property type="evidence" value="ECO:0007669"/>
    <property type="project" value="InterPro"/>
</dbReference>